<organism evidence="2 3">
    <name type="scientific">Streptococcus ovuberis</name>
    <dbReference type="NCBI Taxonomy" id="1936207"/>
    <lineage>
        <taxon>Bacteria</taxon>
        <taxon>Bacillati</taxon>
        <taxon>Bacillota</taxon>
        <taxon>Bacilli</taxon>
        <taxon>Lactobacillales</taxon>
        <taxon>Streptococcaceae</taxon>
        <taxon>Streptococcus</taxon>
    </lineage>
</organism>
<evidence type="ECO:0000313" key="3">
    <source>
        <dbReference type="Proteomes" id="UP000522720"/>
    </source>
</evidence>
<accession>A0A7X6MXT1</accession>
<feature type="transmembrane region" description="Helical" evidence="1">
    <location>
        <begin position="182"/>
        <end position="200"/>
    </location>
</feature>
<name>A0A7X6MXT1_9STRE</name>
<sequence>MPTKKWTSRIYYMTGLVLMGLGLGFLHFQTRFSMVIFQMAGLLILGQGVLAGLRLLGQKASWSLGRLLLHLGIGLLFLSTPLLPAGLLGLAIGLYQGILGTFLLIHSGLAFANGLPGRYLALIDGLVHVVFAGLVLFYAQDYLPTLYWFLGLYLLFLGLTNLRDGVEFDLGKVSLKVRRKRIGLPIILTGFIPVSALNKVNSYLNKERSQALFLGDKTQAPDLEIWIHTARRGFEMMGHVDLVFDGISYSYGNHDVDSTKLFEAVGDGVLMTMPAENYQASLKADDWRAVFGYGLVLTPEEKAKVKANLTQLLSEAQPFALKSDKQKASYLGGMVAHYGARAYKFRQGTFKTYFVMTTNCVQLVDRVVADAGLDIVTNSGILTPGAYQAYLDKEFANPHSRVVSKMVLGRQTP</sequence>
<keyword evidence="1" id="KW-1133">Transmembrane helix</keyword>
<protein>
    <recommendedName>
        <fullName evidence="4">DUF308 domain-containing protein</fullName>
    </recommendedName>
</protein>
<feature type="transmembrane region" description="Helical" evidence="1">
    <location>
        <begin position="94"/>
        <end position="112"/>
    </location>
</feature>
<evidence type="ECO:0000313" key="2">
    <source>
        <dbReference type="EMBL" id="NKZ19733.1"/>
    </source>
</evidence>
<reference evidence="2 3" key="1">
    <citation type="submission" date="2020-04" db="EMBL/GenBank/DDBJ databases">
        <title>MicrobeNet Type strains.</title>
        <authorList>
            <person name="Nicholson A.C."/>
        </authorList>
    </citation>
    <scope>NUCLEOTIDE SEQUENCE [LARGE SCALE GENOMIC DNA]</scope>
    <source>
        <strain evidence="2 3">CCUG 69612</strain>
    </source>
</reference>
<feature type="transmembrane region" description="Helical" evidence="1">
    <location>
        <begin position="119"/>
        <end position="139"/>
    </location>
</feature>
<feature type="transmembrane region" description="Helical" evidence="1">
    <location>
        <begin position="68"/>
        <end position="88"/>
    </location>
</feature>
<comment type="caution">
    <text evidence="2">The sequence shown here is derived from an EMBL/GenBank/DDBJ whole genome shotgun (WGS) entry which is preliminary data.</text>
</comment>
<evidence type="ECO:0000256" key="1">
    <source>
        <dbReference type="SAM" id="Phobius"/>
    </source>
</evidence>
<evidence type="ECO:0008006" key="4">
    <source>
        <dbReference type="Google" id="ProtNLM"/>
    </source>
</evidence>
<dbReference type="RefSeq" id="WP_168548488.1">
    <property type="nucleotide sequence ID" value="NZ_JAAXPR010000003.1"/>
</dbReference>
<feature type="transmembrane region" description="Helical" evidence="1">
    <location>
        <begin position="145"/>
        <end position="162"/>
    </location>
</feature>
<dbReference type="EMBL" id="JAAXPR010000003">
    <property type="protein sequence ID" value="NKZ19733.1"/>
    <property type="molecule type" value="Genomic_DNA"/>
</dbReference>
<gene>
    <name evidence="2" type="ORF">HF992_02530</name>
</gene>
<dbReference type="AlphaFoldDB" id="A0A7X6MXT1"/>
<keyword evidence="3" id="KW-1185">Reference proteome</keyword>
<dbReference type="Proteomes" id="UP000522720">
    <property type="component" value="Unassembled WGS sequence"/>
</dbReference>
<feature type="transmembrane region" description="Helical" evidence="1">
    <location>
        <begin position="35"/>
        <end position="56"/>
    </location>
</feature>
<proteinExistence type="predicted"/>
<keyword evidence="1" id="KW-0812">Transmembrane</keyword>
<keyword evidence="1" id="KW-0472">Membrane</keyword>
<feature type="transmembrane region" description="Helical" evidence="1">
    <location>
        <begin position="12"/>
        <end position="29"/>
    </location>
</feature>